<dbReference type="EMBL" id="JAOZEW010000014">
    <property type="protein sequence ID" value="MCV9928690.1"/>
    <property type="molecule type" value="Genomic_DNA"/>
</dbReference>
<keyword evidence="2" id="KW-1185">Reference proteome</keyword>
<sequence>MKSKKKQKIIKIFINSTKIPNFELDNKSNTFRISNIGKLNDIKLDQIKTEIVYERDSGKDKVIHSQYFVDRILEFDDERLNKRYNMVFACDTNTKFIGDKKVCVGCLSILGTSNSGVSIIPIRAIAFSINDLNNINPERVSWKYFLKYVNNDKYKESKICFFVDSELGKLDQINRALESVFDDYFLPQNIDLSYASSDSGREYVGNKLLSCSDNAAKELLNFLIENSYEFPSFQNATLFSKNI</sequence>
<gene>
    <name evidence="1" type="ORF">OIU83_13555</name>
</gene>
<reference evidence="1" key="1">
    <citation type="submission" date="2022-10" db="EMBL/GenBank/DDBJ databases">
        <title>Two novel species of Flavobacterium.</title>
        <authorList>
            <person name="Liu Q."/>
            <person name="Xin Y.-H."/>
        </authorList>
    </citation>
    <scope>NUCLEOTIDE SEQUENCE</scope>
    <source>
        <strain evidence="1">LS1R49</strain>
    </source>
</reference>
<organism evidence="1 2">
    <name type="scientific">Flavobacterium shii</name>
    <dbReference type="NCBI Taxonomy" id="2987687"/>
    <lineage>
        <taxon>Bacteria</taxon>
        <taxon>Pseudomonadati</taxon>
        <taxon>Bacteroidota</taxon>
        <taxon>Flavobacteriia</taxon>
        <taxon>Flavobacteriales</taxon>
        <taxon>Flavobacteriaceae</taxon>
        <taxon>Flavobacterium</taxon>
    </lineage>
</organism>
<dbReference type="Proteomes" id="UP001151079">
    <property type="component" value="Unassembled WGS sequence"/>
</dbReference>
<dbReference type="AlphaFoldDB" id="A0A9X3BYD2"/>
<accession>A0A9X3BYD2</accession>
<evidence type="ECO:0000313" key="1">
    <source>
        <dbReference type="EMBL" id="MCV9928690.1"/>
    </source>
</evidence>
<dbReference type="RefSeq" id="WP_264206801.1">
    <property type="nucleotide sequence ID" value="NZ_JAOZEW010000014.1"/>
</dbReference>
<comment type="caution">
    <text evidence="1">The sequence shown here is derived from an EMBL/GenBank/DDBJ whole genome shotgun (WGS) entry which is preliminary data.</text>
</comment>
<proteinExistence type="predicted"/>
<protein>
    <submittedName>
        <fullName evidence="1">Uncharacterized protein</fullName>
    </submittedName>
</protein>
<name>A0A9X3BYD2_9FLAO</name>
<evidence type="ECO:0000313" key="2">
    <source>
        <dbReference type="Proteomes" id="UP001151079"/>
    </source>
</evidence>